<dbReference type="Pfam" id="PF12691">
    <property type="entry name" value="Phage_tail_terminator_6"/>
    <property type="match status" value="1"/>
</dbReference>
<evidence type="ECO:0000313" key="1">
    <source>
        <dbReference type="EMBL" id="UOB21514.1"/>
    </source>
</evidence>
<reference evidence="1" key="2">
    <citation type="submission" date="2022-04" db="EMBL/GenBank/DDBJ databases">
        <title>Antimicrobial genetic elements in methicillin-resistant Macrococcus armenti.</title>
        <authorList>
            <person name="Keller J.E."/>
            <person name="Schwendener S."/>
            <person name="Pantucek R."/>
            <person name="Perreten V."/>
        </authorList>
    </citation>
    <scope>NUCLEOTIDE SEQUENCE</scope>
    <source>
        <strain evidence="1">CCM 2609</strain>
    </source>
</reference>
<name>A0ABY3ZX67_9STAP</name>
<dbReference type="RefSeq" id="WP_243367176.1">
    <property type="nucleotide sequence ID" value="NZ_CP094348.1"/>
</dbReference>
<reference evidence="1" key="1">
    <citation type="submission" date="2022-03" db="EMBL/GenBank/DDBJ databases">
        <authorList>
            <person name="Vrbovska V."/>
            <person name="Kovarovic V."/>
            <person name="Botka T."/>
            <person name="Pantucek R."/>
        </authorList>
    </citation>
    <scope>NUCLEOTIDE SEQUENCE</scope>
    <source>
        <strain evidence="1">CCM 2609</strain>
    </source>
</reference>
<sequence>MIQESIMNLLRENIAGLTWSVDYRTLGDNTGTVYSDGGEKPGIYDDEMKYPHYQIYIRSSDFDRCKDIAFKVYALLHKKSDWLINEQNNLIHVYFIEALSEPLRIGVEDNVMEYSINFRTTLRIEKVKHI</sequence>
<organism evidence="1 2">
    <name type="scientific">Macrococcus armenti</name>
    <dbReference type="NCBI Taxonomy" id="2875764"/>
    <lineage>
        <taxon>Bacteria</taxon>
        <taxon>Bacillati</taxon>
        <taxon>Bacillota</taxon>
        <taxon>Bacilli</taxon>
        <taxon>Bacillales</taxon>
        <taxon>Staphylococcaceae</taxon>
        <taxon>Macrococcus</taxon>
    </lineage>
</organism>
<keyword evidence="2" id="KW-1185">Reference proteome</keyword>
<proteinExistence type="predicted"/>
<dbReference type="Proteomes" id="UP000830343">
    <property type="component" value="Chromosome"/>
</dbReference>
<evidence type="ECO:0000313" key="2">
    <source>
        <dbReference type="Proteomes" id="UP000830343"/>
    </source>
</evidence>
<dbReference type="EMBL" id="CP094348">
    <property type="protein sequence ID" value="UOB21514.1"/>
    <property type="molecule type" value="Genomic_DNA"/>
</dbReference>
<gene>
    <name evidence="1" type="ORF">MRZ06_05370</name>
</gene>
<accession>A0ABY3ZX67</accession>
<protein>
    <submittedName>
        <fullName evidence="1">Minor capsid protein</fullName>
    </submittedName>
</protein>
<dbReference type="InterPro" id="IPR024411">
    <property type="entry name" value="Tail_terminator_phage"/>
</dbReference>